<keyword evidence="1" id="KW-0812">Transmembrane</keyword>
<accession>A0A428MRM6</accession>
<keyword evidence="3" id="KW-1185">Reference proteome</keyword>
<reference evidence="2 3" key="1">
    <citation type="submission" date="2018-10" db="EMBL/GenBank/DDBJ databases">
        <title>Draft genome sequence of Bacillus salarius IM0101, isolated from a hypersaline soil in Inner Mongolia, China.</title>
        <authorList>
            <person name="Yamprayoonswat W."/>
            <person name="Boonvisut S."/>
            <person name="Jumpathong W."/>
            <person name="Sittihan S."/>
            <person name="Ruangsuj P."/>
            <person name="Wanthongcharoen S."/>
            <person name="Thongpramul N."/>
            <person name="Pimmason S."/>
            <person name="Yu B."/>
            <person name="Yasawong M."/>
        </authorList>
    </citation>
    <scope>NUCLEOTIDE SEQUENCE [LARGE SCALE GENOMIC DNA]</scope>
    <source>
        <strain evidence="2 3">IM0101</strain>
    </source>
</reference>
<gene>
    <name evidence="2" type="ORF">D7Z54_35125</name>
</gene>
<feature type="transmembrane region" description="Helical" evidence="1">
    <location>
        <begin position="15"/>
        <end position="32"/>
    </location>
</feature>
<evidence type="ECO:0000256" key="1">
    <source>
        <dbReference type="SAM" id="Phobius"/>
    </source>
</evidence>
<keyword evidence="1" id="KW-1133">Transmembrane helix</keyword>
<evidence type="ECO:0000313" key="2">
    <source>
        <dbReference type="EMBL" id="RSL28714.1"/>
    </source>
</evidence>
<evidence type="ECO:0000313" key="3">
    <source>
        <dbReference type="Proteomes" id="UP000275076"/>
    </source>
</evidence>
<protein>
    <submittedName>
        <fullName evidence="2">Uncharacterized protein</fullName>
    </submittedName>
</protein>
<dbReference type="EMBL" id="RBVX01000217">
    <property type="protein sequence ID" value="RSL28714.1"/>
    <property type="molecule type" value="Genomic_DNA"/>
</dbReference>
<comment type="caution">
    <text evidence="2">The sequence shown here is derived from an EMBL/GenBank/DDBJ whole genome shotgun (WGS) entry which is preliminary data.</text>
</comment>
<keyword evidence="1" id="KW-0472">Membrane</keyword>
<sequence length="92" mass="10837">IFVSMLKNKPKRMRTFNRFYFIVSLSVSTLIWQEEDWSSAGVALFLFTSLYFSAYWLIQNICAKETHSLFSYTVCKYTAFINCRCVGKQSFI</sequence>
<feature type="non-terminal residue" evidence="2">
    <location>
        <position position="1"/>
    </location>
</feature>
<dbReference type="AlphaFoldDB" id="A0A428MRM6"/>
<dbReference type="RefSeq" id="WP_221761414.1">
    <property type="nucleotide sequence ID" value="NZ_RBVX01000217.1"/>
</dbReference>
<dbReference type="Proteomes" id="UP000275076">
    <property type="component" value="Unassembled WGS sequence"/>
</dbReference>
<proteinExistence type="predicted"/>
<organism evidence="2 3">
    <name type="scientific">Salibacterium salarium</name>
    <dbReference type="NCBI Taxonomy" id="284579"/>
    <lineage>
        <taxon>Bacteria</taxon>
        <taxon>Bacillati</taxon>
        <taxon>Bacillota</taxon>
        <taxon>Bacilli</taxon>
        <taxon>Bacillales</taxon>
        <taxon>Bacillaceae</taxon>
    </lineage>
</organism>
<feature type="transmembrane region" description="Helical" evidence="1">
    <location>
        <begin position="38"/>
        <end position="58"/>
    </location>
</feature>
<name>A0A428MRM6_9BACI</name>